<proteinExistence type="predicted"/>
<gene>
    <name evidence="2" type="ORF">BU23DRAFT_91462</name>
</gene>
<evidence type="ECO:0000313" key="2">
    <source>
        <dbReference type="EMBL" id="KAF1974820.1"/>
    </source>
</evidence>
<keyword evidence="1" id="KW-0472">Membrane</keyword>
<feature type="transmembrane region" description="Helical" evidence="1">
    <location>
        <begin position="58"/>
        <end position="75"/>
    </location>
</feature>
<organism evidence="2 3">
    <name type="scientific">Bimuria novae-zelandiae CBS 107.79</name>
    <dbReference type="NCBI Taxonomy" id="1447943"/>
    <lineage>
        <taxon>Eukaryota</taxon>
        <taxon>Fungi</taxon>
        <taxon>Dikarya</taxon>
        <taxon>Ascomycota</taxon>
        <taxon>Pezizomycotina</taxon>
        <taxon>Dothideomycetes</taxon>
        <taxon>Pleosporomycetidae</taxon>
        <taxon>Pleosporales</taxon>
        <taxon>Massarineae</taxon>
        <taxon>Didymosphaeriaceae</taxon>
        <taxon>Bimuria</taxon>
    </lineage>
</organism>
<evidence type="ECO:0000313" key="3">
    <source>
        <dbReference type="Proteomes" id="UP000800036"/>
    </source>
</evidence>
<evidence type="ECO:0000256" key="1">
    <source>
        <dbReference type="SAM" id="Phobius"/>
    </source>
</evidence>
<keyword evidence="3" id="KW-1185">Reference proteome</keyword>
<reference evidence="2" key="1">
    <citation type="journal article" date="2020" name="Stud. Mycol.">
        <title>101 Dothideomycetes genomes: a test case for predicting lifestyles and emergence of pathogens.</title>
        <authorList>
            <person name="Haridas S."/>
            <person name="Albert R."/>
            <person name="Binder M."/>
            <person name="Bloem J."/>
            <person name="Labutti K."/>
            <person name="Salamov A."/>
            <person name="Andreopoulos B."/>
            <person name="Baker S."/>
            <person name="Barry K."/>
            <person name="Bills G."/>
            <person name="Bluhm B."/>
            <person name="Cannon C."/>
            <person name="Castanera R."/>
            <person name="Culley D."/>
            <person name="Daum C."/>
            <person name="Ezra D."/>
            <person name="Gonzalez J."/>
            <person name="Henrissat B."/>
            <person name="Kuo A."/>
            <person name="Liang C."/>
            <person name="Lipzen A."/>
            <person name="Lutzoni F."/>
            <person name="Magnuson J."/>
            <person name="Mondo S."/>
            <person name="Nolan M."/>
            <person name="Ohm R."/>
            <person name="Pangilinan J."/>
            <person name="Park H.-J."/>
            <person name="Ramirez L."/>
            <person name="Alfaro M."/>
            <person name="Sun H."/>
            <person name="Tritt A."/>
            <person name="Yoshinaga Y."/>
            <person name="Zwiers L.-H."/>
            <person name="Turgeon B."/>
            <person name="Goodwin S."/>
            <person name="Spatafora J."/>
            <person name="Crous P."/>
            <person name="Grigoriev I."/>
        </authorList>
    </citation>
    <scope>NUCLEOTIDE SEQUENCE</scope>
    <source>
        <strain evidence="2">CBS 107.79</strain>
    </source>
</reference>
<sequence length="167" mass="19147">MAILMLFITMMGVPGWVIVFVWVFVVFDIAMNTVIIVQVYKQFSRARESVSVRLRREIYKAVMATWLFESFAGVPKEPFGGQKLDAKQQEMFDGVAQMVVTGFVMAVFYPPLWVAWRDRQVEKARGEGDGEIELEEHRVMLVERRSVDTLDGLDMNGNDEGVKMMGR</sequence>
<feature type="transmembrane region" description="Helical" evidence="1">
    <location>
        <begin position="95"/>
        <end position="116"/>
    </location>
</feature>
<name>A0A6A5VDM4_9PLEO</name>
<protein>
    <submittedName>
        <fullName evidence="2">Uncharacterized protein</fullName>
    </submittedName>
</protein>
<dbReference type="EMBL" id="ML976673">
    <property type="protein sequence ID" value="KAF1974820.1"/>
    <property type="molecule type" value="Genomic_DNA"/>
</dbReference>
<dbReference type="OrthoDB" id="10532269at2759"/>
<dbReference type="AlphaFoldDB" id="A0A6A5VDM4"/>
<keyword evidence="1" id="KW-1133">Transmembrane helix</keyword>
<feature type="transmembrane region" description="Helical" evidence="1">
    <location>
        <begin position="15"/>
        <end position="37"/>
    </location>
</feature>
<dbReference type="Proteomes" id="UP000800036">
    <property type="component" value="Unassembled WGS sequence"/>
</dbReference>
<accession>A0A6A5VDM4</accession>
<keyword evidence="1" id="KW-0812">Transmembrane</keyword>